<dbReference type="Gene3D" id="3.40.50.2000">
    <property type="entry name" value="Glycogen Phosphorylase B"/>
    <property type="match status" value="3"/>
</dbReference>
<dbReference type="SUPFAM" id="SSF53756">
    <property type="entry name" value="UDP-Glycosyltransferase/glycogen phosphorylase"/>
    <property type="match status" value="2"/>
</dbReference>
<dbReference type="PANTHER" id="PTHR46401:SF2">
    <property type="entry name" value="GLYCOSYLTRANSFERASE WBBK-RELATED"/>
    <property type="match status" value="1"/>
</dbReference>
<proteinExistence type="predicted"/>
<dbReference type="GO" id="GO:0009103">
    <property type="term" value="P:lipopolysaccharide biosynthetic process"/>
    <property type="evidence" value="ECO:0007669"/>
    <property type="project" value="TreeGrafter"/>
</dbReference>
<dbReference type="PANTHER" id="PTHR46401">
    <property type="entry name" value="GLYCOSYLTRANSFERASE WBBK-RELATED"/>
    <property type="match status" value="1"/>
</dbReference>
<dbReference type="AlphaFoldDB" id="A0AAN2PKD0"/>
<sequence length="708" mass="83018">MTRKLKILLYGDVDINIMDGSAVWLTSMANVLNKDENISVDVLLKARIKNRNLLSEMDNLQQVNIIDTFTDYNRKFANGNRINTQEAVQLMEELDQRNDYHCVIVRGFQIVMNLLESPLSRKTIPYITDINHDKDSVQEDEKATLKKIYDLFPNMFVQTPETKELLKEVIGVDGKKLALLTPMIPDFDQTPDFTNKNNSMVYTGKFAKGWYTEEIISAFKVLNGKDRSLILNVAGDKFQGELIPEKEKITNLLKTQEGINWVGAIPRSKSLKFIDQSDIGIGWRSESIDNDSSLELSTKLLEYGRFGKPVLLRRTKMYEKLLGADYFLFVESEEDFVEKTMEIMYNRSLYRKTAKKVYEASKYYTFSSAYQRLRPVLWNFYNEKIKLVFAGHDLKFINMAIEYFKPHPGFEVKIDKWQGHNNHDEIKSKECLNWADVIFCEWGLGNAVWYSQNKKQGQKLIVRMHGQERLTDYPNQFKMENINKVIAVSPFIFEKFHHLFQIPREKMTMIYNLVDTNKFNKPKVNSQIQYNLGICGVLPSLKRLDRAINIFERLWETDNRYKLFVKSKMPKDLPWLMNRESEKQYYEDLFERINKAPWKKNLVFDQHGSNMEEWFRKIGYILSTSDFESFHLAPMEGMSSGSVPLVLHWTGAETIYPREFLFENEEQVVKAILQRKGKMGLSESMKKYPYENFDKKIIIKKLENCILA</sequence>
<evidence type="ECO:0000313" key="3">
    <source>
        <dbReference type="Proteomes" id="UP000182110"/>
    </source>
</evidence>
<dbReference type="GO" id="GO:0016757">
    <property type="term" value="F:glycosyltransferase activity"/>
    <property type="evidence" value="ECO:0007669"/>
    <property type="project" value="TreeGrafter"/>
</dbReference>
<dbReference type="Proteomes" id="UP000182110">
    <property type="component" value="Unassembled WGS sequence"/>
</dbReference>
<dbReference type="EMBL" id="CCXW01000001">
    <property type="protein sequence ID" value="CEG33811.1"/>
    <property type="molecule type" value="Genomic_DNA"/>
</dbReference>
<keyword evidence="3" id="KW-1185">Reference proteome</keyword>
<comment type="caution">
    <text evidence="2">The sequence shown here is derived from an EMBL/GenBank/DDBJ whole genome shotgun (WGS) entry which is preliminary data.</text>
</comment>
<protein>
    <submittedName>
        <fullName evidence="2">Glycosyl transferase, group 1 family</fullName>
    </submittedName>
</protein>
<accession>A0AAN2PKD0</accession>
<evidence type="ECO:0000313" key="2">
    <source>
        <dbReference type="EMBL" id="CEG33811.1"/>
    </source>
</evidence>
<dbReference type="RefSeq" id="WP_237766615.1">
    <property type="nucleotide sequence ID" value="NZ_CCXW01000001.1"/>
</dbReference>
<keyword evidence="1 2" id="KW-0808">Transferase</keyword>
<evidence type="ECO:0000256" key="1">
    <source>
        <dbReference type="ARBA" id="ARBA00022679"/>
    </source>
</evidence>
<gene>
    <name evidence="2" type="ORF">BN1180_03992</name>
</gene>
<organism evidence="2 3">
    <name type="scientific">Peribacillus simplex</name>
    <dbReference type="NCBI Taxonomy" id="1478"/>
    <lineage>
        <taxon>Bacteria</taxon>
        <taxon>Bacillati</taxon>
        <taxon>Bacillota</taxon>
        <taxon>Bacilli</taxon>
        <taxon>Bacillales</taxon>
        <taxon>Bacillaceae</taxon>
        <taxon>Peribacillus</taxon>
    </lineage>
</organism>
<name>A0AAN2PKD0_9BACI</name>
<reference evidence="2 3" key="1">
    <citation type="journal article" date="2014" name="Genome Announc.">
        <title>Genome Sequence of Bacillus simplex Strain P558, Isolated from a Human Fecal Sample.</title>
        <authorList>
            <person name="Croce O."/>
            <person name="Hugon P."/>
            <person name="Lagier J.C."/>
            <person name="Bibi F."/>
            <person name="Robert C."/>
            <person name="Azhar E.I."/>
            <person name="Raoult D."/>
            <person name="Fournier P.E."/>
        </authorList>
    </citation>
    <scope>NUCLEOTIDE SEQUENCE [LARGE SCALE GENOMIC DNA]</scope>
    <source>
        <strain evidence="2 3">P558</strain>
    </source>
</reference>